<dbReference type="AlphaFoldDB" id="A0AAE3CJG3"/>
<evidence type="ECO:0000256" key="3">
    <source>
        <dbReference type="ARBA" id="ARBA00009284"/>
    </source>
</evidence>
<dbReference type="InterPro" id="IPR014756">
    <property type="entry name" value="Ig_E-set"/>
</dbReference>
<dbReference type="PIRSF" id="PIRSF006281">
    <property type="entry name" value="MdoG"/>
    <property type="match status" value="1"/>
</dbReference>
<dbReference type="GO" id="GO:0030288">
    <property type="term" value="C:outer membrane-bounded periplasmic space"/>
    <property type="evidence" value="ECO:0007669"/>
    <property type="project" value="TreeGrafter"/>
</dbReference>
<comment type="similarity">
    <text evidence="3">Belongs to the OpgD/OpgG family.</text>
</comment>
<dbReference type="InterPro" id="IPR011013">
    <property type="entry name" value="Gal_mutarotase_sf_dom"/>
</dbReference>
<dbReference type="PANTHER" id="PTHR30504">
    <property type="entry name" value="GLUCANS BIOSYNTHESIS PROTEIN"/>
    <property type="match status" value="1"/>
</dbReference>
<dbReference type="SUPFAM" id="SSF81296">
    <property type="entry name" value="E set domains"/>
    <property type="match status" value="1"/>
</dbReference>
<dbReference type="InterPro" id="IPR013783">
    <property type="entry name" value="Ig-like_fold"/>
</dbReference>
<dbReference type="Gene3D" id="2.60.40.10">
    <property type="entry name" value="Immunoglobulins"/>
    <property type="match status" value="1"/>
</dbReference>
<dbReference type="Gene3D" id="2.70.98.10">
    <property type="match status" value="1"/>
</dbReference>
<comment type="subcellular location">
    <subcellularLocation>
        <location evidence="1">Periplasm</location>
    </subcellularLocation>
</comment>
<keyword evidence="9" id="KW-1185">Reference proteome</keyword>
<dbReference type="EMBL" id="JAAXYO010000039">
    <property type="protein sequence ID" value="MBU2787355.1"/>
    <property type="molecule type" value="Genomic_DNA"/>
</dbReference>
<dbReference type="Pfam" id="PF04349">
    <property type="entry name" value="MdoG"/>
    <property type="match status" value="1"/>
</dbReference>
<evidence type="ECO:0000256" key="5">
    <source>
        <dbReference type="ARBA" id="ARBA00022764"/>
    </source>
</evidence>
<gene>
    <name evidence="8" type="ORF">HFQ13_03875</name>
</gene>
<organism evidence="8 9">
    <name type="scientific">Igneacidithiobacillus copahuensis</name>
    <dbReference type="NCBI Taxonomy" id="2724909"/>
    <lineage>
        <taxon>Bacteria</taxon>
        <taxon>Pseudomonadati</taxon>
        <taxon>Pseudomonadota</taxon>
        <taxon>Acidithiobacillia</taxon>
        <taxon>Acidithiobacillales</taxon>
        <taxon>Acidithiobacillaceae</taxon>
        <taxon>Igneacidithiobacillus</taxon>
    </lineage>
</organism>
<reference evidence="8" key="1">
    <citation type="journal article" date="2021" name="ISME J.">
        <title>Genomic evolution of the class Acidithiobacillia: deep-branching Proteobacteria living in extreme acidic conditions.</title>
        <authorList>
            <person name="Moya-Beltran A."/>
            <person name="Beard S."/>
            <person name="Rojas-Villalobos C."/>
            <person name="Issotta F."/>
            <person name="Gallardo Y."/>
            <person name="Ulloa R."/>
            <person name="Giaveno A."/>
            <person name="Degli Esposti M."/>
            <person name="Johnson D.B."/>
            <person name="Quatrini R."/>
        </authorList>
    </citation>
    <scope>NUCLEOTIDE SEQUENCE</scope>
    <source>
        <strain evidence="8">VAN18-1</strain>
    </source>
</reference>
<proteinExistence type="inferred from homology"/>
<feature type="domain" description="Glucan biosynthesis periplasmic MdoG C-terminal" evidence="7">
    <location>
        <begin position="32"/>
        <end position="500"/>
    </location>
</feature>
<keyword evidence="5" id="KW-0574">Periplasm</keyword>
<evidence type="ECO:0000256" key="1">
    <source>
        <dbReference type="ARBA" id="ARBA00004418"/>
    </source>
</evidence>
<evidence type="ECO:0000256" key="2">
    <source>
        <dbReference type="ARBA" id="ARBA00005001"/>
    </source>
</evidence>
<dbReference type="InterPro" id="IPR014718">
    <property type="entry name" value="GH-type_carb-bd"/>
</dbReference>
<feature type="chain" id="PRO_5042252772" description="Glucans biosynthesis protein G" evidence="6">
    <location>
        <begin position="28"/>
        <end position="509"/>
    </location>
</feature>
<dbReference type="GO" id="GO:0030246">
    <property type="term" value="F:carbohydrate binding"/>
    <property type="evidence" value="ECO:0007669"/>
    <property type="project" value="InterPro"/>
</dbReference>
<dbReference type="SUPFAM" id="SSF74650">
    <property type="entry name" value="Galactose mutarotase-like"/>
    <property type="match status" value="1"/>
</dbReference>
<comment type="pathway">
    <text evidence="2">Glycan metabolism; osmoregulated periplasmic glucan (OPG) biosynthesis.</text>
</comment>
<dbReference type="Proteomes" id="UP001197378">
    <property type="component" value="Unassembled WGS sequence"/>
</dbReference>
<evidence type="ECO:0000313" key="8">
    <source>
        <dbReference type="EMBL" id="MBU2787355.1"/>
    </source>
</evidence>
<evidence type="ECO:0000313" key="9">
    <source>
        <dbReference type="Proteomes" id="UP001197378"/>
    </source>
</evidence>
<dbReference type="GO" id="GO:0051274">
    <property type="term" value="P:beta-glucan biosynthetic process"/>
    <property type="evidence" value="ECO:0007669"/>
    <property type="project" value="TreeGrafter"/>
</dbReference>
<comment type="caution">
    <text evidence="8">The sequence shown here is derived from an EMBL/GenBank/DDBJ whole genome shotgun (WGS) entry which is preliminary data.</text>
</comment>
<protein>
    <recommendedName>
        <fullName evidence="4">Glucans biosynthesis protein G</fullName>
    </recommendedName>
</protein>
<sequence>MNHFSCFLVSRQVLMGLALIVSGTAFAQASDFGFAQVEARARSLAHEAYDATPPKLPAFLKDLDPAQYAQIQDIHPYWSDSDSPFQVQFYVPGSYFPRPEKISVVADGSISPIPFQLQDFSFGNLHPQDLPSDLGYAGFRLLYPLNTPPNYNEFISFLGATYFRAVGKDAIYGTSARGIGIDTAQPSGEIFPYFRHIWLEKPAPGATQMTVYALMDSTVVTGAYRFVIHPGTDCVVDVEATIYLRKPVQVLELAPLTSMFWHGHGRGVRAGDWHPAQHDSSELVMANGNGEWISRPLDNPLQIQTTSYDMQQPQGFGLLQQPRDFAAYQGIDTQYQRRPSVWVSPVGDWGKGQVRLVELPTNNPDMDNIDVFWVPATQPQPGTAYHYAYQLRFFNSQHGLIPLAHPTATYLGYDVKEPEWQHVVIDFSGGALTRLPGSMPVQAHFSAADGAQVRAQKLEYSSNGHFWRLLADVKTAGQTPSNLRAYLTLDGQVMTDTWTFLLQPAKGGH</sequence>
<name>A0AAE3CJG3_9PROT</name>
<evidence type="ECO:0000256" key="6">
    <source>
        <dbReference type="SAM" id="SignalP"/>
    </source>
</evidence>
<evidence type="ECO:0000259" key="7">
    <source>
        <dbReference type="Pfam" id="PF04349"/>
    </source>
</evidence>
<accession>A0AAE3CJG3</accession>
<dbReference type="GO" id="GO:0003824">
    <property type="term" value="F:catalytic activity"/>
    <property type="evidence" value="ECO:0007669"/>
    <property type="project" value="InterPro"/>
</dbReference>
<keyword evidence="6" id="KW-0732">Signal</keyword>
<dbReference type="InterPro" id="IPR007444">
    <property type="entry name" value="Glucan_biosyn_MdoG_C"/>
</dbReference>
<dbReference type="PANTHER" id="PTHR30504:SF4">
    <property type="entry name" value="GLUCANS BIOSYNTHESIS PROTEIN G"/>
    <property type="match status" value="1"/>
</dbReference>
<evidence type="ECO:0000256" key="4">
    <source>
        <dbReference type="ARBA" id="ARBA00015376"/>
    </source>
</evidence>
<dbReference type="InterPro" id="IPR014438">
    <property type="entry name" value="Glucan_biosyn_MdoG/MdoD"/>
</dbReference>
<feature type="signal peptide" evidence="6">
    <location>
        <begin position="1"/>
        <end position="27"/>
    </location>
</feature>